<dbReference type="InterPro" id="IPR045254">
    <property type="entry name" value="Nit1/2_C-N_Hydrolase"/>
</dbReference>
<dbReference type="Gene3D" id="3.60.110.10">
    <property type="entry name" value="Carbon-nitrogen hydrolase"/>
    <property type="match status" value="1"/>
</dbReference>
<evidence type="ECO:0000259" key="2">
    <source>
        <dbReference type="PROSITE" id="PS50263"/>
    </source>
</evidence>
<feature type="domain" description="CN hydrolase" evidence="2">
    <location>
        <begin position="23"/>
        <end position="273"/>
    </location>
</feature>
<dbReference type="PROSITE" id="PS50263">
    <property type="entry name" value="CN_HYDROLASE"/>
    <property type="match status" value="1"/>
</dbReference>
<evidence type="ECO:0000256" key="1">
    <source>
        <dbReference type="ARBA" id="ARBA00022801"/>
    </source>
</evidence>
<dbReference type="CDD" id="cd07572">
    <property type="entry name" value="nit"/>
    <property type="match status" value="1"/>
</dbReference>
<dbReference type="InterPro" id="IPR001110">
    <property type="entry name" value="UPF0012_CS"/>
</dbReference>
<protein>
    <submittedName>
        <fullName evidence="3">NFT1-like protein</fullName>
    </submittedName>
</protein>
<dbReference type="EMBL" id="CP111025">
    <property type="protein sequence ID" value="WAR25084.1"/>
    <property type="molecule type" value="Genomic_DNA"/>
</dbReference>
<dbReference type="PANTHER" id="PTHR23088">
    <property type="entry name" value="NITRILASE-RELATED"/>
    <property type="match status" value="1"/>
</dbReference>
<keyword evidence="1" id="KW-0378">Hydrolase</keyword>
<reference evidence="3" key="1">
    <citation type="submission" date="2022-11" db="EMBL/GenBank/DDBJ databases">
        <title>Centuries of genome instability and evolution in soft-shell clam transmissible cancer (bioRxiv).</title>
        <authorList>
            <person name="Hart S.F.M."/>
            <person name="Yonemitsu M.A."/>
            <person name="Giersch R.M."/>
            <person name="Beal B.F."/>
            <person name="Arriagada G."/>
            <person name="Davis B.W."/>
            <person name="Ostrander E.A."/>
            <person name="Goff S.P."/>
            <person name="Metzger M.J."/>
        </authorList>
    </citation>
    <scope>NUCLEOTIDE SEQUENCE</scope>
    <source>
        <strain evidence="3">MELC-2E11</strain>
        <tissue evidence="3">Siphon/mantle</tissue>
    </source>
</reference>
<proteinExistence type="predicted"/>
<dbReference type="PROSITE" id="PS01227">
    <property type="entry name" value="UPF0012"/>
    <property type="match status" value="1"/>
</dbReference>
<evidence type="ECO:0000313" key="3">
    <source>
        <dbReference type="EMBL" id="WAR25084.1"/>
    </source>
</evidence>
<dbReference type="InterPro" id="IPR036265">
    <property type="entry name" value="HIT-like_sf"/>
</dbReference>
<organism evidence="3 4">
    <name type="scientific">Mya arenaria</name>
    <name type="common">Soft-shell clam</name>
    <dbReference type="NCBI Taxonomy" id="6604"/>
    <lineage>
        <taxon>Eukaryota</taxon>
        <taxon>Metazoa</taxon>
        <taxon>Spiralia</taxon>
        <taxon>Lophotrochozoa</taxon>
        <taxon>Mollusca</taxon>
        <taxon>Bivalvia</taxon>
        <taxon>Autobranchia</taxon>
        <taxon>Heteroconchia</taxon>
        <taxon>Euheterodonta</taxon>
        <taxon>Imparidentia</taxon>
        <taxon>Neoheterodontei</taxon>
        <taxon>Myida</taxon>
        <taxon>Myoidea</taxon>
        <taxon>Myidae</taxon>
        <taxon>Mya</taxon>
    </lineage>
</organism>
<dbReference type="InterPro" id="IPR036526">
    <property type="entry name" value="C-N_Hydrolase_sf"/>
</dbReference>
<sequence>MQLSKFLLTTKMASSMMNVNKRCVIGVCQMICTSDKDSNFHSAETLIKQCKTLGAQMVFMPEACDYIAESQKQSMAFAEPINGTTISKYKQLARNLSVWISIGGFHQKGLDSVSQKLYNTHVILDSEGEVRGVYCKSHMFDLDIPGKIRLCESDYTITGDRICPPVDTPAGRVGMGICYDMRFPEMSVGLRHMGADILTFPSAFTVPTGMAHWHVLLRNRAIENQCYVVAAAQTGKHNEKRSSYGHSLIVDPWGVVIAECSEGEGVCVAEVDLQLLTRVRTQMPILNHRRPDLYGSVMLKGSAPSIDSIPEYEFGQYKIGSRQVFHRTALSYAFVNIKPVVPAEVSDLFNTTKVVSKHVHVHILPRKAGDFAQNDQVYDQLQKHDQNLEEERRAGRLRSEHQMNEEAAQLRKYFI</sequence>
<dbReference type="InterPro" id="IPR003010">
    <property type="entry name" value="C-N_Hydrolase"/>
</dbReference>
<dbReference type="Proteomes" id="UP001164746">
    <property type="component" value="Chromosome 14"/>
</dbReference>
<name>A0ABY7FW17_MYAAR</name>
<dbReference type="SUPFAM" id="SSF54197">
    <property type="entry name" value="HIT-like"/>
    <property type="match status" value="1"/>
</dbReference>
<accession>A0ABY7FW17</accession>
<dbReference type="PANTHER" id="PTHR23088:SF27">
    <property type="entry name" value="DEAMINATED GLUTATHIONE AMIDASE"/>
    <property type="match status" value="1"/>
</dbReference>
<keyword evidence="4" id="KW-1185">Reference proteome</keyword>
<gene>
    <name evidence="3" type="ORF">MAR_010788</name>
</gene>
<dbReference type="SUPFAM" id="SSF56317">
    <property type="entry name" value="Carbon-nitrogen hydrolase"/>
    <property type="match status" value="1"/>
</dbReference>
<dbReference type="Pfam" id="PF00795">
    <property type="entry name" value="CN_hydrolase"/>
    <property type="match status" value="1"/>
</dbReference>
<evidence type="ECO:0000313" key="4">
    <source>
        <dbReference type="Proteomes" id="UP001164746"/>
    </source>
</evidence>
<dbReference type="Gene3D" id="3.30.428.10">
    <property type="entry name" value="HIT-like"/>
    <property type="match status" value="2"/>
</dbReference>